<feature type="domain" description="Metallo-beta-lactamase" evidence="1">
    <location>
        <begin position="93"/>
        <end position="312"/>
    </location>
</feature>
<dbReference type="InterPro" id="IPR001279">
    <property type="entry name" value="Metallo-B-lactamas"/>
</dbReference>
<dbReference type="EMBL" id="MU150258">
    <property type="protein sequence ID" value="KAF9463963.1"/>
    <property type="molecule type" value="Genomic_DNA"/>
</dbReference>
<gene>
    <name evidence="2" type="ORF">BDZ94DRAFT_1163076</name>
</gene>
<dbReference type="SUPFAM" id="SSF56281">
    <property type="entry name" value="Metallo-hydrolase/oxidoreductase"/>
    <property type="match status" value="1"/>
</dbReference>
<dbReference type="Proteomes" id="UP000807353">
    <property type="component" value="Unassembled WGS sequence"/>
</dbReference>
<proteinExistence type="predicted"/>
<evidence type="ECO:0000313" key="3">
    <source>
        <dbReference type="Proteomes" id="UP000807353"/>
    </source>
</evidence>
<dbReference type="AlphaFoldDB" id="A0A9P5Y804"/>
<organism evidence="2 3">
    <name type="scientific">Collybia nuda</name>
    <dbReference type="NCBI Taxonomy" id="64659"/>
    <lineage>
        <taxon>Eukaryota</taxon>
        <taxon>Fungi</taxon>
        <taxon>Dikarya</taxon>
        <taxon>Basidiomycota</taxon>
        <taxon>Agaricomycotina</taxon>
        <taxon>Agaricomycetes</taxon>
        <taxon>Agaricomycetidae</taxon>
        <taxon>Agaricales</taxon>
        <taxon>Tricholomatineae</taxon>
        <taxon>Clitocybaceae</taxon>
        <taxon>Collybia</taxon>
    </lineage>
</organism>
<dbReference type="GO" id="GO:0005737">
    <property type="term" value="C:cytoplasm"/>
    <property type="evidence" value="ECO:0007669"/>
    <property type="project" value="TreeGrafter"/>
</dbReference>
<evidence type="ECO:0000259" key="1">
    <source>
        <dbReference type="Pfam" id="PF12706"/>
    </source>
</evidence>
<evidence type="ECO:0000313" key="2">
    <source>
        <dbReference type="EMBL" id="KAF9463963.1"/>
    </source>
</evidence>
<dbReference type="GO" id="GO:0070292">
    <property type="term" value="P:N-acylphosphatidylethanolamine metabolic process"/>
    <property type="evidence" value="ECO:0007669"/>
    <property type="project" value="TreeGrafter"/>
</dbReference>
<dbReference type="InterPro" id="IPR036866">
    <property type="entry name" value="RibonucZ/Hydroxyglut_hydro"/>
</dbReference>
<protein>
    <submittedName>
        <fullName evidence="2">Beta-lactamase superfamily domain-containing protein</fullName>
    </submittedName>
</protein>
<name>A0A9P5Y804_9AGAR</name>
<sequence>MAAHHDKSSFRNPWPSRTSILSAISTICHLPLTRAEPFTTPGVRAVKTVPCEFERYESSRERDGRGALLATWLGHAGFLVQIPPRTGDDKPVRVLFDPIFAERASPVTWFGPKRWLPPPCSAEDLPHVDYIIISHNHYDHLDLETIQRVYHSDVTVLVPLGVKQIFLDSVPKVNTEHVHEMDWWDTMVFLDGIEVVCTPAQHNSGRGLRDQCKTLWASWVVRRASTSLYHAGDTGYATASGPCPAFSEIGKKYGPFDLAMIPIWRGASLSVLGQLGLRVRTEALLSTLHASPHDAVELAADVKAKHSIAMHFGTFCGSADEALEPLVLLEDALRKKGCTSVVPVTTWETDGGFRAIDVGHTVAIPLATIHND</sequence>
<dbReference type="OrthoDB" id="332863at2759"/>
<dbReference type="PANTHER" id="PTHR15032:SF4">
    <property type="entry name" value="N-ACYL-PHOSPHATIDYLETHANOLAMINE-HYDROLYZING PHOSPHOLIPASE D"/>
    <property type="match status" value="1"/>
</dbReference>
<dbReference type="Gene3D" id="3.60.15.10">
    <property type="entry name" value="Ribonuclease Z/Hydroxyacylglutathione hydrolase-like"/>
    <property type="match status" value="1"/>
</dbReference>
<dbReference type="Pfam" id="PF12706">
    <property type="entry name" value="Lactamase_B_2"/>
    <property type="match status" value="1"/>
</dbReference>
<comment type="caution">
    <text evidence="2">The sequence shown here is derived from an EMBL/GenBank/DDBJ whole genome shotgun (WGS) entry which is preliminary data.</text>
</comment>
<accession>A0A9P5Y804</accession>
<reference evidence="2" key="1">
    <citation type="submission" date="2020-11" db="EMBL/GenBank/DDBJ databases">
        <authorList>
            <consortium name="DOE Joint Genome Institute"/>
            <person name="Ahrendt S."/>
            <person name="Riley R."/>
            <person name="Andreopoulos W."/>
            <person name="Labutti K."/>
            <person name="Pangilinan J."/>
            <person name="Ruiz-Duenas F.J."/>
            <person name="Barrasa J.M."/>
            <person name="Sanchez-Garcia M."/>
            <person name="Camarero S."/>
            <person name="Miyauchi S."/>
            <person name="Serrano A."/>
            <person name="Linde D."/>
            <person name="Babiker R."/>
            <person name="Drula E."/>
            <person name="Ayuso-Fernandez I."/>
            <person name="Pacheco R."/>
            <person name="Padilla G."/>
            <person name="Ferreira P."/>
            <person name="Barriuso J."/>
            <person name="Kellner H."/>
            <person name="Castanera R."/>
            <person name="Alfaro M."/>
            <person name="Ramirez L."/>
            <person name="Pisabarro A.G."/>
            <person name="Kuo A."/>
            <person name="Tritt A."/>
            <person name="Lipzen A."/>
            <person name="He G."/>
            <person name="Yan M."/>
            <person name="Ng V."/>
            <person name="Cullen D."/>
            <person name="Martin F."/>
            <person name="Rosso M.-N."/>
            <person name="Henrissat B."/>
            <person name="Hibbett D."/>
            <person name="Martinez A.T."/>
            <person name="Grigoriev I.V."/>
        </authorList>
    </citation>
    <scope>NUCLEOTIDE SEQUENCE</scope>
    <source>
        <strain evidence="2">CBS 247.69</strain>
    </source>
</reference>
<dbReference type="PANTHER" id="PTHR15032">
    <property type="entry name" value="N-ACYL-PHOSPHATIDYLETHANOLAMINE-HYDROLYZING PHOSPHOLIPASE D"/>
    <property type="match status" value="1"/>
</dbReference>
<dbReference type="GO" id="GO:0070290">
    <property type="term" value="F:N-acylphosphatidylethanolamine-specific phospholipase D activity"/>
    <property type="evidence" value="ECO:0007669"/>
    <property type="project" value="TreeGrafter"/>
</dbReference>
<dbReference type="GO" id="GO:0070291">
    <property type="term" value="P:N-acylethanolamine metabolic process"/>
    <property type="evidence" value="ECO:0007669"/>
    <property type="project" value="TreeGrafter"/>
</dbReference>
<keyword evidence="3" id="KW-1185">Reference proteome</keyword>